<feature type="transmembrane region" description="Helical" evidence="2">
    <location>
        <begin position="113"/>
        <end position="138"/>
    </location>
</feature>
<keyword evidence="5" id="KW-1185">Reference proteome</keyword>
<dbReference type="STRING" id="1314776.A0A166CPF3"/>
<dbReference type="OrthoDB" id="5327148at2759"/>
<evidence type="ECO:0000313" key="4">
    <source>
        <dbReference type="EMBL" id="KZT37676.1"/>
    </source>
</evidence>
<keyword evidence="2" id="KW-1133">Transmembrane helix</keyword>
<evidence type="ECO:0000256" key="1">
    <source>
        <dbReference type="SAM" id="MobiDB-lite"/>
    </source>
</evidence>
<keyword evidence="2" id="KW-0812">Transmembrane</keyword>
<protein>
    <recommendedName>
        <fullName evidence="3">DUF7598 domain-containing protein</fullName>
    </recommendedName>
</protein>
<gene>
    <name evidence="4" type="ORF">SISSUDRAFT_1005777</name>
</gene>
<dbReference type="Proteomes" id="UP000076798">
    <property type="component" value="Unassembled WGS sequence"/>
</dbReference>
<dbReference type="Pfam" id="PF24535">
    <property type="entry name" value="DUF7598"/>
    <property type="match status" value="1"/>
</dbReference>
<feature type="domain" description="DUF7598" evidence="3">
    <location>
        <begin position="81"/>
        <end position="140"/>
    </location>
</feature>
<feature type="transmembrane region" description="Helical" evidence="2">
    <location>
        <begin position="81"/>
        <end position="101"/>
    </location>
</feature>
<feature type="transmembrane region" description="Helical" evidence="2">
    <location>
        <begin position="144"/>
        <end position="167"/>
    </location>
</feature>
<dbReference type="EMBL" id="KV428078">
    <property type="protein sequence ID" value="KZT37676.1"/>
    <property type="molecule type" value="Genomic_DNA"/>
</dbReference>
<reference evidence="4 5" key="1">
    <citation type="journal article" date="2016" name="Mol. Biol. Evol.">
        <title>Comparative Genomics of Early-Diverging Mushroom-Forming Fungi Provides Insights into the Origins of Lignocellulose Decay Capabilities.</title>
        <authorList>
            <person name="Nagy L.G."/>
            <person name="Riley R."/>
            <person name="Tritt A."/>
            <person name="Adam C."/>
            <person name="Daum C."/>
            <person name="Floudas D."/>
            <person name="Sun H."/>
            <person name="Yadav J.S."/>
            <person name="Pangilinan J."/>
            <person name="Larsson K.H."/>
            <person name="Matsuura K."/>
            <person name="Barry K."/>
            <person name="Labutti K."/>
            <person name="Kuo R."/>
            <person name="Ohm R.A."/>
            <person name="Bhattacharya S.S."/>
            <person name="Shirouzu T."/>
            <person name="Yoshinaga Y."/>
            <person name="Martin F.M."/>
            <person name="Grigoriev I.V."/>
            <person name="Hibbett D.S."/>
        </authorList>
    </citation>
    <scope>NUCLEOTIDE SEQUENCE [LARGE SCALE GENOMIC DNA]</scope>
    <source>
        <strain evidence="4 5">HHB10207 ss-3</strain>
    </source>
</reference>
<feature type="compositionally biased region" description="Polar residues" evidence="1">
    <location>
        <begin position="271"/>
        <end position="292"/>
    </location>
</feature>
<organism evidence="4 5">
    <name type="scientific">Sistotremastrum suecicum HHB10207 ss-3</name>
    <dbReference type="NCBI Taxonomy" id="1314776"/>
    <lineage>
        <taxon>Eukaryota</taxon>
        <taxon>Fungi</taxon>
        <taxon>Dikarya</taxon>
        <taxon>Basidiomycota</taxon>
        <taxon>Agaricomycotina</taxon>
        <taxon>Agaricomycetes</taxon>
        <taxon>Sistotremastrales</taxon>
        <taxon>Sistotremastraceae</taxon>
        <taxon>Sistotremastrum</taxon>
    </lineage>
</organism>
<proteinExistence type="predicted"/>
<feature type="region of interest" description="Disordered" evidence="1">
    <location>
        <begin position="261"/>
        <end position="292"/>
    </location>
</feature>
<evidence type="ECO:0000259" key="3">
    <source>
        <dbReference type="Pfam" id="PF24535"/>
    </source>
</evidence>
<sequence>MMPLRGYIFIGLNAIRALSIIALLLVFASNILVIVHDIQAVNAFMANPPSTEATWSTNSTSLDMNCDYIDGSTVPNQPAGVFWAVVNRLFILFECLVLLLAEVEWPMKFFDTYFPVLGSGFGLGALGIFQCLIGAAVLSHHIGTFALVSAFLLFSVGCLNCFTGLLFRAGGKEKRSITSWRVARENPLLPGPTGSLRSLRPMVMTGATPVSGSWVAPADSSAGSTFSEKVPPYGEQAASAFGRAASAGTYYLSKSMFSLSKPEEAHGNPTPKVTFSTSSRDTPQFSSSATAV</sequence>
<name>A0A166CPF3_9AGAM</name>
<evidence type="ECO:0000256" key="2">
    <source>
        <dbReference type="SAM" id="Phobius"/>
    </source>
</evidence>
<accession>A0A166CPF3</accession>
<feature type="transmembrane region" description="Helical" evidence="2">
    <location>
        <begin position="7"/>
        <end position="35"/>
    </location>
</feature>
<evidence type="ECO:0000313" key="5">
    <source>
        <dbReference type="Proteomes" id="UP000076798"/>
    </source>
</evidence>
<dbReference type="AlphaFoldDB" id="A0A166CPF3"/>
<dbReference type="InterPro" id="IPR056019">
    <property type="entry name" value="DUF7598"/>
</dbReference>
<keyword evidence="2" id="KW-0472">Membrane</keyword>